<dbReference type="Proteomes" id="UP000044377">
    <property type="component" value="Unassembled WGS sequence"/>
</dbReference>
<keyword evidence="1" id="KW-0929">Antimicrobial</keyword>
<feature type="domain" description="Colicin E3-like ribonuclease" evidence="6">
    <location>
        <begin position="420"/>
        <end position="499"/>
    </location>
</feature>
<dbReference type="EMBL" id="CGIG01000001">
    <property type="protein sequence ID" value="CPR18079.1"/>
    <property type="molecule type" value="Genomic_DNA"/>
</dbReference>
<evidence type="ECO:0000259" key="6">
    <source>
        <dbReference type="Pfam" id="PF09000"/>
    </source>
</evidence>
<proteinExistence type="predicted"/>
<dbReference type="GO" id="GO:0003723">
    <property type="term" value="F:RNA binding"/>
    <property type="evidence" value="ECO:0007669"/>
    <property type="project" value="InterPro"/>
</dbReference>
<evidence type="ECO:0000256" key="1">
    <source>
        <dbReference type="ARBA" id="ARBA00022529"/>
    </source>
</evidence>
<dbReference type="SUPFAM" id="SSF63840">
    <property type="entry name" value="Ribonuclease domain of colicin E3"/>
    <property type="match status" value="1"/>
</dbReference>
<feature type="compositionally biased region" description="Low complexity" evidence="4">
    <location>
        <begin position="90"/>
        <end position="109"/>
    </location>
</feature>
<gene>
    <name evidence="7" type="ORF">BN1221_03012c</name>
</gene>
<feature type="domain" description="Pyosin/cloacin translocation" evidence="5">
    <location>
        <begin position="270"/>
        <end position="407"/>
    </location>
</feature>
<dbReference type="InterPro" id="IPR036725">
    <property type="entry name" value="ColE3_ribonuclease_sf"/>
</dbReference>
<dbReference type="STRING" id="1109412.BN1221_03012c"/>
<dbReference type="InterPro" id="IPR036302">
    <property type="entry name" value="Pyosin/cloacin_T_dom_sf"/>
</dbReference>
<evidence type="ECO:0000313" key="7">
    <source>
        <dbReference type="EMBL" id="CPR18079.1"/>
    </source>
</evidence>
<sequence>MSRALACFGDKTTYGYIISATSSWFEGSKAIALSGDKAWCNKCKGMFPLIGTAEGWGENQLFVATGDRVACRCPQHVVFGSTRQYVQSSSRSTLSSSPAVSAPPSATSSNLTTPMRPVPVYAKSCLKENGCTDAGIEPESHRNFGYVSYWKASPAAQHPESEPVQHAQSAKRQKNPVTETTQQEDKRALSLGYVPAAAMGATSLAATAGITATAGTAGETLLTALEYLGGGLKTAGRWLAPHPGTLFVFGMFYSPKLNSGEQDFIDRMRLEQAAKTQGDAETRVRFRWEPDKYGVLTPKGYHVGAEGGLGKVPVRMLHKNAATENYEFYEDGADSPTLVWTPDNPGFTAPPHTGNQDDVYIPSNILVHPEDEIQGITSTETPTSDERTFRDYILVHPDGIFDPIYIYLNNDHKYHVSPKGHTPLPAFPDAKRAPRKTPIQGSSGQLRARWKDSEGRIYEWDSQHGTVEIYDRSGRRHIGEFDPITGKQTKPADPSRKVEK</sequence>
<keyword evidence="2" id="KW-0044">Antibiotic</keyword>
<keyword evidence="8" id="KW-1185">Reference proteome</keyword>
<dbReference type="InterPro" id="IPR016128">
    <property type="entry name" value="Pyosin/cloacin_T_dom"/>
</dbReference>
<dbReference type="GO" id="GO:0016788">
    <property type="term" value="F:hydrolase activity, acting on ester bonds"/>
    <property type="evidence" value="ECO:0007669"/>
    <property type="project" value="InterPro"/>
</dbReference>
<reference evidence="8" key="1">
    <citation type="submission" date="2015-01" db="EMBL/GenBank/DDBJ databases">
        <authorList>
            <person name="Paterson Steve"/>
        </authorList>
    </citation>
    <scope>NUCLEOTIDE SEQUENCE [LARGE SCALE GENOMIC DNA]</scope>
    <source>
        <strain evidence="8">OBR1</strain>
    </source>
</reference>
<dbReference type="GO" id="GO:0042742">
    <property type="term" value="P:defense response to bacterium"/>
    <property type="evidence" value="ECO:0007669"/>
    <property type="project" value="UniProtKB-KW"/>
</dbReference>
<dbReference type="SUPFAM" id="SSF69369">
    <property type="entry name" value="Cloacin translocation domain"/>
    <property type="match status" value="1"/>
</dbReference>
<dbReference type="Gene3D" id="3.10.380.10">
    <property type="entry name" value="Colicin E3-like ribonuclease domain"/>
    <property type="match status" value="1"/>
</dbReference>
<accession>A0A0G4JXY9</accession>
<evidence type="ECO:0000256" key="2">
    <source>
        <dbReference type="ARBA" id="ARBA00023022"/>
    </source>
</evidence>
<evidence type="ECO:0000259" key="5">
    <source>
        <dbReference type="Pfam" id="PF06958"/>
    </source>
</evidence>
<dbReference type="AlphaFoldDB" id="A0A0G4JXY9"/>
<dbReference type="Pfam" id="PF09000">
    <property type="entry name" value="Cytotoxic"/>
    <property type="match status" value="1"/>
</dbReference>
<evidence type="ECO:0000256" key="4">
    <source>
        <dbReference type="SAM" id="MobiDB-lite"/>
    </source>
</evidence>
<keyword evidence="3" id="KW-0078">Bacteriocin</keyword>
<dbReference type="InterPro" id="IPR009105">
    <property type="entry name" value="Colicin_E3_ribonuclease"/>
</dbReference>
<dbReference type="CDD" id="cd14744">
    <property type="entry name" value="PAAR_CT_2"/>
    <property type="match status" value="1"/>
</dbReference>
<protein>
    <submittedName>
        <fullName evidence="7">Uropathogenic specific protein</fullName>
    </submittedName>
</protein>
<feature type="region of interest" description="Disordered" evidence="4">
    <location>
        <begin position="473"/>
        <end position="500"/>
    </location>
</feature>
<evidence type="ECO:0000313" key="8">
    <source>
        <dbReference type="Proteomes" id="UP000044377"/>
    </source>
</evidence>
<feature type="region of interest" description="Disordered" evidence="4">
    <location>
        <begin position="426"/>
        <end position="446"/>
    </location>
</feature>
<feature type="region of interest" description="Disordered" evidence="4">
    <location>
        <begin position="90"/>
        <end position="114"/>
    </location>
</feature>
<evidence type="ECO:0000256" key="3">
    <source>
        <dbReference type="ARBA" id="ARBA00023048"/>
    </source>
</evidence>
<organism evidence="7 8">
    <name type="scientific">Brenneria goodwinii</name>
    <dbReference type="NCBI Taxonomy" id="1109412"/>
    <lineage>
        <taxon>Bacteria</taxon>
        <taxon>Pseudomonadati</taxon>
        <taxon>Pseudomonadota</taxon>
        <taxon>Gammaproteobacteria</taxon>
        <taxon>Enterobacterales</taxon>
        <taxon>Pectobacteriaceae</taxon>
        <taxon>Brenneria</taxon>
    </lineage>
</organism>
<dbReference type="GO" id="GO:0031640">
    <property type="term" value="P:killing of cells of another organism"/>
    <property type="evidence" value="ECO:0007669"/>
    <property type="project" value="UniProtKB-KW"/>
</dbReference>
<feature type="region of interest" description="Disordered" evidence="4">
    <location>
        <begin position="155"/>
        <end position="185"/>
    </location>
</feature>
<dbReference type="Pfam" id="PF06958">
    <property type="entry name" value="Pyocin_S"/>
    <property type="match status" value="1"/>
</dbReference>
<dbReference type="GO" id="GO:0043022">
    <property type="term" value="F:ribosome binding"/>
    <property type="evidence" value="ECO:0007669"/>
    <property type="project" value="InterPro"/>
</dbReference>
<name>A0A0G4JXY9_9GAMM</name>